<name>A0A3D4V6B0_9BACT</name>
<organism evidence="2 3">
    <name type="scientific">Gemmatimonas aurantiaca</name>
    <dbReference type="NCBI Taxonomy" id="173480"/>
    <lineage>
        <taxon>Bacteria</taxon>
        <taxon>Pseudomonadati</taxon>
        <taxon>Gemmatimonadota</taxon>
        <taxon>Gemmatimonadia</taxon>
        <taxon>Gemmatimonadales</taxon>
        <taxon>Gemmatimonadaceae</taxon>
        <taxon>Gemmatimonas</taxon>
    </lineage>
</organism>
<feature type="signal peptide" evidence="1">
    <location>
        <begin position="1"/>
        <end position="21"/>
    </location>
</feature>
<accession>A0A3D4V6B0</accession>
<gene>
    <name evidence="2" type="ORF">DGD08_05430</name>
</gene>
<evidence type="ECO:0000313" key="2">
    <source>
        <dbReference type="EMBL" id="HCT56641.1"/>
    </source>
</evidence>
<evidence type="ECO:0000313" key="3">
    <source>
        <dbReference type="Proteomes" id="UP000264071"/>
    </source>
</evidence>
<dbReference type="AlphaFoldDB" id="A0A3D4V6B0"/>
<proteinExistence type="predicted"/>
<evidence type="ECO:0000256" key="1">
    <source>
        <dbReference type="SAM" id="SignalP"/>
    </source>
</evidence>
<protein>
    <submittedName>
        <fullName evidence="2">Uncharacterized protein</fullName>
    </submittedName>
</protein>
<dbReference type="EMBL" id="DPIY01000006">
    <property type="protein sequence ID" value="HCT56641.1"/>
    <property type="molecule type" value="Genomic_DNA"/>
</dbReference>
<comment type="caution">
    <text evidence="2">The sequence shown here is derived from an EMBL/GenBank/DDBJ whole genome shotgun (WGS) entry which is preliminary data.</text>
</comment>
<keyword evidence="1" id="KW-0732">Signal</keyword>
<sequence length="270" mass="29473">MTLGTGVVALALAADTTPAFAKTTDLTPRACVVPSDTTSDVGRLWQAVRMTLLDARTADGQSDIALFERTVSRDGKKVKDATSRNTTLPARRPFSSRTQQEIATGGYLVDTDQESAYYAPDMDILLSDTFLQSHCFSVEKGPRDAPQLTGLAFRPERNQPNVSDIEGTFWIDPALQGPVRLEFRYTNVSAAFRSARVGGELLFARVEGGQWLLSGWEIRMPLGVVNSRRVMSDGGGTRTQKVYTIDELKSFGGTVKAYVEGAKTITLPTR</sequence>
<reference evidence="2 3" key="1">
    <citation type="journal article" date="2018" name="Nat. Biotechnol.">
        <title>A standardized bacterial taxonomy based on genome phylogeny substantially revises the tree of life.</title>
        <authorList>
            <person name="Parks D.H."/>
            <person name="Chuvochina M."/>
            <person name="Waite D.W."/>
            <person name="Rinke C."/>
            <person name="Skarshewski A."/>
            <person name="Chaumeil P.A."/>
            <person name="Hugenholtz P."/>
        </authorList>
    </citation>
    <scope>NUCLEOTIDE SEQUENCE [LARGE SCALE GENOMIC DNA]</scope>
    <source>
        <strain evidence="2">UBA8844</strain>
    </source>
</reference>
<dbReference type="Proteomes" id="UP000264071">
    <property type="component" value="Unassembled WGS sequence"/>
</dbReference>
<feature type="chain" id="PRO_5017768092" evidence="1">
    <location>
        <begin position="22"/>
        <end position="270"/>
    </location>
</feature>